<proteinExistence type="predicted"/>
<accession>A0ABY7UG47</accession>
<evidence type="ECO:0000313" key="2">
    <source>
        <dbReference type="EMBL" id="WCZ37705.1"/>
    </source>
</evidence>
<evidence type="ECO:0000256" key="1">
    <source>
        <dbReference type="SAM" id="SignalP"/>
    </source>
</evidence>
<keyword evidence="3" id="KW-1185">Reference proteome</keyword>
<feature type="chain" id="PRO_5045583782" description="Beta-lactamase" evidence="1">
    <location>
        <begin position="20"/>
        <end position="253"/>
    </location>
</feature>
<dbReference type="RefSeq" id="WP_052333843.1">
    <property type="nucleotide sequence ID" value="NZ_CBYN010000096.1"/>
</dbReference>
<feature type="signal peptide" evidence="1">
    <location>
        <begin position="1"/>
        <end position="19"/>
    </location>
</feature>
<organism evidence="2 3">
    <name type="scientific">Corynebacterium jeddahense</name>
    <dbReference type="NCBI Taxonomy" id="1414719"/>
    <lineage>
        <taxon>Bacteria</taxon>
        <taxon>Bacillati</taxon>
        <taxon>Actinomycetota</taxon>
        <taxon>Actinomycetes</taxon>
        <taxon>Mycobacteriales</taxon>
        <taxon>Corynebacteriaceae</taxon>
        <taxon>Corynebacterium</taxon>
    </lineage>
</organism>
<reference evidence="2 3" key="1">
    <citation type="submission" date="2020-10" db="EMBL/GenBank/DDBJ databases">
        <title>Complete genome sequence of Corynebacterium jeddahense DSM 45997, type strain of Corynebacterium jeddahense.</title>
        <authorList>
            <person name="Busche T."/>
            <person name="Kalinowski J."/>
            <person name="Ruckert C."/>
        </authorList>
    </citation>
    <scope>NUCLEOTIDE SEQUENCE [LARGE SCALE GENOMIC DNA]</scope>
    <source>
        <strain evidence="2 3">DSM 45997</strain>
    </source>
</reference>
<dbReference type="PROSITE" id="PS51257">
    <property type="entry name" value="PROKAR_LIPOPROTEIN"/>
    <property type="match status" value="1"/>
</dbReference>
<dbReference type="InterPro" id="IPR012338">
    <property type="entry name" value="Beta-lactam/transpept-like"/>
</dbReference>
<sequence>MRKRAVVLAPLLLAGCGAGGPGEPLTTPVTTVRAPYDGLAIQVEKIEKDTHTEIGVALYDGTTLTQAGSLDWLPAWSTIKIPIAFAAAEHCDYSEDTVTELTEASIEWSDNDSARALWDCMGSDEEASKKVAAEIAKSGASVKVNGAFGTTRWPFAGQARYAHMLSAMNPDNPIIADMRHIDDEQSYGLGQLGVPFKGGWSDNEADGAWHNRQFGWIGRVGVAIGARSADGDYDATVEALDTVARLLSAGTGS</sequence>
<gene>
    <name evidence="2" type="ORF">CJEDD_00345</name>
</gene>
<keyword evidence="1" id="KW-0732">Signal</keyword>
<dbReference type="EMBL" id="CP063194">
    <property type="protein sequence ID" value="WCZ37705.1"/>
    <property type="molecule type" value="Genomic_DNA"/>
</dbReference>
<dbReference type="SUPFAM" id="SSF56601">
    <property type="entry name" value="beta-lactamase/transpeptidase-like"/>
    <property type="match status" value="1"/>
</dbReference>
<dbReference type="Gene3D" id="3.40.710.10">
    <property type="entry name" value="DD-peptidase/beta-lactamase superfamily"/>
    <property type="match status" value="1"/>
</dbReference>
<name>A0ABY7UG47_9CORY</name>
<evidence type="ECO:0000313" key="3">
    <source>
        <dbReference type="Proteomes" id="UP001218071"/>
    </source>
</evidence>
<dbReference type="Proteomes" id="UP001218071">
    <property type="component" value="Chromosome"/>
</dbReference>
<protein>
    <recommendedName>
        <fullName evidence="4">Beta-lactamase</fullName>
    </recommendedName>
</protein>
<evidence type="ECO:0008006" key="4">
    <source>
        <dbReference type="Google" id="ProtNLM"/>
    </source>
</evidence>